<protein>
    <submittedName>
        <fullName evidence="1">Uncharacterized protein</fullName>
    </submittedName>
</protein>
<gene>
    <name evidence="1" type="ORF">ICJ84_05845</name>
</gene>
<dbReference type="EMBL" id="JACVXC010000001">
    <property type="protein sequence ID" value="MBD0834949.1"/>
    <property type="molecule type" value="Genomic_DNA"/>
</dbReference>
<evidence type="ECO:0000313" key="1">
    <source>
        <dbReference type="EMBL" id="MBD0834949.1"/>
    </source>
</evidence>
<dbReference type="AlphaFoldDB" id="A0A8J6Q661"/>
<accession>A0A8J6Q661</accession>
<reference evidence="1" key="2">
    <citation type="submission" date="2020-09" db="EMBL/GenBank/DDBJ databases">
        <authorList>
            <person name="Wu Z."/>
        </authorList>
    </citation>
    <scope>NUCLEOTIDE SEQUENCE</scope>
    <source>
        <strain evidence="1">SC17</strain>
    </source>
</reference>
<proteinExistence type="predicted"/>
<reference evidence="1" key="1">
    <citation type="journal article" date="2013" name="Int. J. Syst. Evol. Microbiol.">
        <title>Aestuariibaculum suncheonense gen. nov., sp. nov., a marine bacterium of the family Flavobacteriaceae isolated from a tidal flat and emended descriptions of the genera Gaetbulibacter and Tamlana.</title>
        <authorList>
            <person name="Jeong S.H."/>
            <person name="Park M.S."/>
            <person name="Jin H.M."/>
            <person name="Lee K."/>
            <person name="Park W."/>
            <person name="Jeon C.O."/>
        </authorList>
    </citation>
    <scope>NUCLEOTIDE SEQUENCE</scope>
    <source>
        <strain evidence="1">SC17</strain>
    </source>
</reference>
<keyword evidence="2" id="KW-1185">Reference proteome</keyword>
<dbReference type="RefSeq" id="WP_188215398.1">
    <property type="nucleotide sequence ID" value="NZ_BAABGH010000018.1"/>
</dbReference>
<name>A0A8J6Q661_9FLAO</name>
<comment type="caution">
    <text evidence="1">The sequence shown here is derived from an EMBL/GenBank/DDBJ whole genome shotgun (WGS) entry which is preliminary data.</text>
</comment>
<sequence>MFDEEFGALTITNTNDDAIIEDGLDSCVYNFSIQEEDSYQFIFIDNNEFGNFIINGSDNEMVIDQNITLSGKVNDGYIYTFKRMTIYEE</sequence>
<organism evidence="1 2">
    <name type="scientific">Aestuariibaculum suncheonense</name>
    <dbReference type="NCBI Taxonomy" id="1028745"/>
    <lineage>
        <taxon>Bacteria</taxon>
        <taxon>Pseudomonadati</taxon>
        <taxon>Bacteroidota</taxon>
        <taxon>Flavobacteriia</taxon>
        <taxon>Flavobacteriales</taxon>
        <taxon>Flavobacteriaceae</taxon>
    </lineage>
</organism>
<dbReference type="Proteomes" id="UP000602057">
    <property type="component" value="Unassembled WGS sequence"/>
</dbReference>
<evidence type="ECO:0000313" key="2">
    <source>
        <dbReference type="Proteomes" id="UP000602057"/>
    </source>
</evidence>